<evidence type="ECO:0000256" key="2">
    <source>
        <dbReference type="SAM" id="Phobius"/>
    </source>
</evidence>
<reference evidence="3 4" key="1">
    <citation type="submission" date="2020-07" db="EMBL/GenBank/DDBJ databases">
        <title>Huge and variable diversity of episymbiotic CPR bacteria and DPANN archaea in groundwater ecosystems.</title>
        <authorList>
            <person name="He C.Y."/>
            <person name="Keren R."/>
            <person name="Whittaker M."/>
            <person name="Farag I.F."/>
            <person name="Doudna J."/>
            <person name="Cate J.H.D."/>
            <person name="Banfield J.F."/>
        </authorList>
    </citation>
    <scope>NUCLEOTIDE SEQUENCE [LARGE SCALE GENOMIC DNA]</scope>
    <source>
        <strain evidence="3">NC_groundwater_541_Ag_S-0.1um_46_50</strain>
    </source>
</reference>
<protein>
    <submittedName>
        <fullName evidence="3">Uncharacterized protein</fullName>
    </submittedName>
</protein>
<feature type="region of interest" description="Disordered" evidence="1">
    <location>
        <begin position="797"/>
        <end position="832"/>
    </location>
</feature>
<feature type="transmembrane region" description="Helical" evidence="2">
    <location>
        <begin position="420"/>
        <end position="440"/>
    </location>
</feature>
<feature type="transmembrane region" description="Helical" evidence="2">
    <location>
        <begin position="116"/>
        <end position="136"/>
    </location>
</feature>
<feature type="transmembrane region" description="Helical" evidence="2">
    <location>
        <begin position="76"/>
        <end position="96"/>
    </location>
</feature>
<dbReference type="Proteomes" id="UP000595618">
    <property type="component" value="Chromosome"/>
</dbReference>
<feature type="transmembrane region" description="Helical" evidence="2">
    <location>
        <begin position="48"/>
        <end position="69"/>
    </location>
</feature>
<feature type="transmembrane region" description="Helical" evidence="2">
    <location>
        <begin position="282"/>
        <end position="304"/>
    </location>
</feature>
<feature type="transmembrane region" description="Helical" evidence="2">
    <location>
        <begin position="344"/>
        <end position="367"/>
    </location>
</feature>
<name>A0A7T5RIP5_9BACT</name>
<sequence>MIYSRKKTLIIVLGAAVLMLGWVLVSTHIAAAGPTPTGPVAVSPLQNALVGTLGNLGNAASAAIAILVGLALLQSFLAVILGYVGVLLNNLFYYNTILNPSNITVVQEGWAIARDVANGLFILILLWIAFTIIFNVENLGGKKLIVRVILIALLINFSLAMVSAVFAFSNVLARPFQNIIKDHDVAGLIIARSKLHTIVSQVRDEGVIHDFEKEALKRDLEEQAKRSQESGAGELGGEISRRAGQNSLLAYLGAPKTAEAAIDLRMLAICGLGALSGVGTPGGVVCLGATIAGALLASLGGWFVAGSLIQTGWNAVLNLAVSNIFLILATFAMATAAIVLLARIIAMVFLATLAPIALMLHMIPGGFAQKLWNDWLSSVIKWAFYAPAFYFLFFMSLRVLGELSKGTQFFDEPVPFQGNVFAVMALLVFLGFLYASIIVARKMGITVADSFIGWGKKMGAGALGLAGGVVGGAISRTGSALFRTVAPAGGRIQQTLQKSAGVPWLRTLGGVAAGAYLGRMTAEKKGVEDASSKLASYSKEEKVAALRRAVTAKDTVAAARALGKDINDPTISEDQKNRALRLATQYGMQMDLLKFMPEKATKDLVPGASSETDAIDKVVSRIKPDELPNISEKSLEKEPVQIALRKYLTPEHLKQVARSPRPELLTNIISALNGTGLRRETYNFLESGGGRAIGLYLPPKARMAAAGEEEERITKAGEILERTKKGLQQTRREKLGMEGNIEALENTVSALLSGLAALPEEERGDVKKEIGRLRNIEIVKLRNHLDVLNKRIRALETEHKEAEDVLGGPRTRPTDAAVPPPVGMPEEEEEER</sequence>
<feature type="transmembrane region" description="Helical" evidence="2">
    <location>
        <begin position="316"/>
        <end position="338"/>
    </location>
</feature>
<dbReference type="EMBL" id="CP066690">
    <property type="protein sequence ID" value="QQG44873.1"/>
    <property type="molecule type" value="Genomic_DNA"/>
</dbReference>
<gene>
    <name evidence="3" type="ORF">HYW89_02565</name>
</gene>
<feature type="transmembrane region" description="Helical" evidence="2">
    <location>
        <begin position="148"/>
        <end position="168"/>
    </location>
</feature>
<dbReference type="AlphaFoldDB" id="A0A7T5RIP5"/>
<evidence type="ECO:0000313" key="4">
    <source>
        <dbReference type="Proteomes" id="UP000595618"/>
    </source>
</evidence>
<accession>A0A7T5RIP5</accession>
<keyword evidence="2" id="KW-0812">Transmembrane</keyword>
<evidence type="ECO:0000313" key="3">
    <source>
        <dbReference type="EMBL" id="QQG44873.1"/>
    </source>
</evidence>
<feature type="transmembrane region" description="Helical" evidence="2">
    <location>
        <begin position="379"/>
        <end position="400"/>
    </location>
</feature>
<keyword evidence="2" id="KW-1133">Transmembrane helix</keyword>
<evidence type="ECO:0000256" key="1">
    <source>
        <dbReference type="SAM" id="MobiDB-lite"/>
    </source>
</evidence>
<keyword evidence="2" id="KW-0472">Membrane</keyword>
<organism evidence="3 4">
    <name type="scientific">Candidatus Sungiibacteriota bacterium</name>
    <dbReference type="NCBI Taxonomy" id="2750080"/>
    <lineage>
        <taxon>Bacteria</taxon>
        <taxon>Candidatus Sungiibacteriota</taxon>
    </lineage>
</organism>
<proteinExistence type="predicted"/>